<dbReference type="PANTHER" id="PTHR46825:SF9">
    <property type="entry name" value="BETA-LACTAMASE-RELATED DOMAIN-CONTAINING PROTEIN"/>
    <property type="match status" value="1"/>
</dbReference>
<feature type="domain" description="Beta-lactamase-related" evidence="1">
    <location>
        <begin position="92"/>
        <end position="344"/>
    </location>
</feature>
<dbReference type="EMBL" id="CP093442">
    <property type="protein sequence ID" value="UOF01347.1"/>
    <property type="molecule type" value="Genomic_DNA"/>
</dbReference>
<evidence type="ECO:0000313" key="2">
    <source>
        <dbReference type="EMBL" id="UOF01347.1"/>
    </source>
</evidence>
<sequence>MQNLKNRIHKYFKKSSAKKSHPITRLFVATSFLWVAGQMFSFDNRVDTVSANILASRIADTWKDLKAKNLISGSILIQQGSQVLYSDGSLTKHYPIASISKSFVGMMYYEQAKRKNLSLQTPVCHWLKNFCVGKLQQITLQHLLDHKGGFGRDLGILSFLKRTFNDDWQLQDIDTLVLADTDLLRSPGETFDYSNFGFLVLSRILEIHSGRRFSELVAELASKTNMTSTSAISKQDSFPVKGLIPYMDISGNMDSKRSLHILAGTGGIQSTAYDLIKWLEYAQESGIIEKLDKSKLFYTHGWVKTESQSYKGYWHNGSTPGFYSLVAHVPQSDLKVVILMDSYKFIKQWAEKTEVFEQYFY</sequence>
<dbReference type="InterPro" id="IPR012338">
    <property type="entry name" value="Beta-lactam/transpept-like"/>
</dbReference>
<dbReference type="Pfam" id="PF00144">
    <property type="entry name" value="Beta-lactamase"/>
    <property type="match status" value="1"/>
</dbReference>
<dbReference type="InterPro" id="IPR050491">
    <property type="entry name" value="AmpC-like"/>
</dbReference>
<protein>
    <submittedName>
        <fullName evidence="2">Beta-lactamase family protein</fullName>
    </submittedName>
</protein>
<accession>A0ABY4C8U2</accession>
<organism evidence="2 3">
    <name type="scientific">Bdellovibrio reynosensis</name>
    <dbReference type="NCBI Taxonomy" id="2835041"/>
    <lineage>
        <taxon>Bacteria</taxon>
        <taxon>Pseudomonadati</taxon>
        <taxon>Bdellovibrionota</taxon>
        <taxon>Bdellovibrionia</taxon>
        <taxon>Bdellovibrionales</taxon>
        <taxon>Pseudobdellovibrionaceae</taxon>
        <taxon>Bdellovibrio</taxon>
    </lineage>
</organism>
<dbReference type="RefSeq" id="WP_243537783.1">
    <property type="nucleotide sequence ID" value="NZ_CP093442.1"/>
</dbReference>
<dbReference type="PANTHER" id="PTHR46825">
    <property type="entry name" value="D-ALANYL-D-ALANINE-CARBOXYPEPTIDASE/ENDOPEPTIDASE AMPH"/>
    <property type="match status" value="1"/>
</dbReference>
<name>A0ABY4C8U2_9BACT</name>
<dbReference type="Gene3D" id="3.40.710.10">
    <property type="entry name" value="DD-peptidase/beta-lactamase superfamily"/>
    <property type="match status" value="1"/>
</dbReference>
<evidence type="ECO:0000259" key="1">
    <source>
        <dbReference type="Pfam" id="PF00144"/>
    </source>
</evidence>
<dbReference type="Proteomes" id="UP000830116">
    <property type="component" value="Chromosome"/>
</dbReference>
<reference evidence="2" key="1">
    <citation type="submission" date="2022-03" db="EMBL/GenBank/DDBJ databases">
        <title>Genome Identification and Characterization of new species Bdellovibrio reynosense LBG001 sp. nov. from a Mexico soil sample.</title>
        <authorList>
            <person name="Camilli A."/>
            <person name="Ajao Y."/>
            <person name="Guo X."/>
        </authorList>
    </citation>
    <scope>NUCLEOTIDE SEQUENCE</scope>
    <source>
        <strain evidence="2">LBG001</strain>
    </source>
</reference>
<proteinExistence type="predicted"/>
<gene>
    <name evidence="2" type="ORF">MNR06_00065</name>
</gene>
<dbReference type="InterPro" id="IPR001466">
    <property type="entry name" value="Beta-lactam-related"/>
</dbReference>
<dbReference type="SUPFAM" id="SSF56601">
    <property type="entry name" value="beta-lactamase/transpeptidase-like"/>
    <property type="match status" value="1"/>
</dbReference>
<evidence type="ECO:0000313" key="3">
    <source>
        <dbReference type="Proteomes" id="UP000830116"/>
    </source>
</evidence>
<keyword evidence="3" id="KW-1185">Reference proteome</keyword>